<dbReference type="AlphaFoldDB" id="K5CXP4"/>
<accession>K5CXP4</accession>
<gene>
    <name evidence="1" type="ORF">RBSH_05929</name>
</gene>
<dbReference type="PATRIC" id="fig|993517.3.peg.6420"/>
<organism evidence="1 2">
    <name type="scientific">Rhodopirellula baltica SH28</name>
    <dbReference type="NCBI Taxonomy" id="993517"/>
    <lineage>
        <taxon>Bacteria</taxon>
        <taxon>Pseudomonadati</taxon>
        <taxon>Planctomycetota</taxon>
        <taxon>Planctomycetia</taxon>
        <taxon>Pirellulales</taxon>
        <taxon>Pirellulaceae</taxon>
        <taxon>Rhodopirellula</taxon>
    </lineage>
</organism>
<name>K5CXP4_RHOBT</name>
<reference evidence="1 2" key="1">
    <citation type="journal article" date="2013" name="Mar. Genomics">
        <title>Expression of sulfatases in Rhodopirellula baltica and the diversity of sulfatases in the genus Rhodopirellula.</title>
        <authorList>
            <person name="Wegner C.E."/>
            <person name="Richter-Heitmann T."/>
            <person name="Klindworth A."/>
            <person name="Klockow C."/>
            <person name="Richter M."/>
            <person name="Achstetter T."/>
            <person name="Glockner F.O."/>
            <person name="Harder J."/>
        </authorList>
    </citation>
    <scope>NUCLEOTIDE SEQUENCE [LARGE SCALE GENOMIC DNA]</scope>
    <source>
        <strain evidence="1 2">SH28</strain>
    </source>
</reference>
<dbReference type="EMBL" id="AMCW01000168">
    <property type="protein sequence ID" value="EKJ98871.1"/>
    <property type="molecule type" value="Genomic_DNA"/>
</dbReference>
<protein>
    <submittedName>
        <fullName evidence="1">Uncharacterized protein</fullName>
    </submittedName>
</protein>
<dbReference type="Proteomes" id="UP000007993">
    <property type="component" value="Unassembled WGS sequence"/>
</dbReference>
<sequence length="78" mass="9334">MDRKRKQICWPLRRSFCFISRNWVAPATTSHFERFASVDEKLHQLHRFSSYARSFRCDELFIARQIISVLNGPDSADW</sequence>
<comment type="caution">
    <text evidence="1">The sequence shown here is derived from an EMBL/GenBank/DDBJ whole genome shotgun (WGS) entry which is preliminary data.</text>
</comment>
<proteinExistence type="predicted"/>
<evidence type="ECO:0000313" key="1">
    <source>
        <dbReference type="EMBL" id="EKJ98871.1"/>
    </source>
</evidence>
<evidence type="ECO:0000313" key="2">
    <source>
        <dbReference type="Proteomes" id="UP000007993"/>
    </source>
</evidence>